<evidence type="ECO:0000313" key="5">
    <source>
        <dbReference type="Proteomes" id="UP001281410"/>
    </source>
</evidence>
<keyword evidence="2" id="KW-0812">Transmembrane</keyword>
<feature type="transmembrane region" description="Helical" evidence="2">
    <location>
        <begin position="517"/>
        <end position="546"/>
    </location>
</feature>
<accession>A0AAE0EA28</accession>
<feature type="transmembrane region" description="Helical" evidence="2">
    <location>
        <begin position="479"/>
        <end position="497"/>
    </location>
</feature>
<evidence type="ECO:0000256" key="2">
    <source>
        <dbReference type="SAM" id="Phobius"/>
    </source>
</evidence>
<dbReference type="InterPro" id="IPR036770">
    <property type="entry name" value="Ankyrin_rpt-contain_sf"/>
</dbReference>
<dbReference type="InterPro" id="IPR026961">
    <property type="entry name" value="PGG_dom"/>
</dbReference>
<keyword evidence="2" id="KW-1133">Transmembrane helix</keyword>
<gene>
    <name evidence="4" type="ORF">Dsin_014177</name>
</gene>
<dbReference type="InterPro" id="IPR002110">
    <property type="entry name" value="Ankyrin_rpt"/>
</dbReference>
<evidence type="ECO:0000256" key="1">
    <source>
        <dbReference type="SAM" id="MobiDB-lite"/>
    </source>
</evidence>
<reference evidence="4" key="1">
    <citation type="journal article" date="2023" name="Plant J.">
        <title>Genome sequences and population genomics provide insights into the demographic history, inbreeding, and mutation load of two 'living fossil' tree species of Dipteronia.</title>
        <authorList>
            <person name="Feng Y."/>
            <person name="Comes H.P."/>
            <person name="Chen J."/>
            <person name="Zhu S."/>
            <person name="Lu R."/>
            <person name="Zhang X."/>
            <person name="Li P."/>
            <person name="Qiu J."/>
            <person name="Olsen K.M."/>
            <person name="Qiu Y."/>
        </authorList>
    </citation>
    <scope>NUCLEOTIDE SEQUENCE</scope>
    <source>
        <strain evidence="4">NBL</strain>
    </source>
</reference>
<evidence type="ECO:0000259" key="3">
    <source>
        <dbReference type="Pfam" id="PF13962"/>
    </source>
</evidence>
<feature type="compositionally biased region" description="Polar residues" evidence="1">
    <location>
        <begin position="1"/>
        <end position="16"/>
    </location>
</feature>
<sequence>MSQQPKSGGVQSNVNPSLKPKHDNVSRTTDSSDSVDDELWTGERLKYYLPLHNAAKIGDWERAKSFIDRDPNALTAQITVDSQTALHVAACCCQWGFILKLLELLSSPESIEVRDEEGSTVLHYVAQGGSLKTSKALVKKNAVLPQIVDNDGDPPLLNSISSAESKELVWYLSLITRVDSPTFPFFIPSLPGILYNLIQSGYYVVQVEIKNLPTQLVMVNAEESREGFPALQPRSLATQGLLIFNNLCYCSNSLNQQIDSDICYKTPMHQDFKSYMGSFADVCPPSVKIVREAKLKHECGIELVNHVCAQLSCMSFKQMKHFLQNPNPILDNAVENGIEEIVRTIIQHFPNLINYNITNERNILQAAIEYRQEKIVNIIKEISPTTTKNLCSQDIESKNTTLHLAGKLAPALKLFSVSGAALQMQRELQWFKEVEIYTHPAERGWINLNNETAKDVFRKEHKELAAQGEKWMKDTANSCMLVSTLIATVLFAAAFTVPGGNVNDNGIPSFLRTNAFALFAISDALGLFSSLTSLLMFLAILTARYAVDDFLESLPKKLIIGLGSLFVAIAAMIIAFGATLTIVLSERWHWISMPITLVASFPVAIFVMLQLPLFIQIVQSTYGASIFHPWPSRV</sequence>
<evidence type="ECO:0000313" key="4">
    <source>
        <dbReference type="EMBL" id="KAK3220207.1"/>
    </source>
</evidence>
<feature type="domain" description="PGG" evidence="3">
    <location>
        <begin position="469"/>
        <end position="582"/>
    </location>
</feature>
<dbReference type="Pfam" id="PF13962">
    <property type="entry name" value="PGG"/>
    <property type="match status" value="1"/>
</dbReference>
<dbReference type="PANTHER" id="PTHR24177:SF365">
    <property type="entry name" value="ANKYRIN REPEAT-CONTAINING PROTEIN NPR4-LIKE ISOFORM X1"/>
    <property type="match status" value="1"/>
</dbReference>
<keyword evidence="5" id="KW-1185">Reference proteome</keyword>
<protein>
    <recommendedName>
        <fullName evidence="3">PGG domain-containing protein</fullName>
    </recommendedName>
</protein>
<feature type="region of interest" description="Disordered" evidence="1">
    <location>
        <begin position="1"/>
        <end position="35"/>
    </location>
</feature>
<dbReference type="Proteomes" id="UP001281410">
    <property type="component" value="Unassembled WGS sequence"/>
</dbReference>
<comment type="caution">
    <text evidence="4">The sequence shown here is derived from an EMBL/GenBank/DDBJ whole genome shotgun (WGS) entry which is preliminary data.</text>
</comment>
<feature type="transmembrane region" description="Helical" evidence="2">
    <location>
        <begin position="558"/>
        <end position="584"/>
    </location>
</feature>
<organism evidence="4 5">
    <name type="scientific">Dipteronia sinensis</name>
    <dbReference type="NCBI Taxonomy" id="43782"/>
    <lineage>
        <taxon>Eukaryota</taxon>
        <taxon>Viridiplantae</taxon>
        <taxon>Streptophyta</taxon>
        <taxon>Embryophyta</taxon>
        <taxon>Tracheophyta</taxon>
        <taxon>Spermatophyta</taxon>
        <taxon>Magnoliopsida</taxon>
        <taxon>eudicotyledons</taxon>
        <taxon>Gunneridae</taxon>
        <taxon>Pentapetalae</taxon>
        <taxon>rosids</taxon>
        <taxon>malvids</taxon>
        <taxon>Sapindales</taxon>
        <taxon>Sapindaceae</taxon>
        <taxon>Hippocastanoideae</taxon>
        <taxon>Acereae</taxon>
        <taxon>Dipteronia</taxon>
    </lineage>
</organism>
<dbReference type="GO" id="GO:0016020">
    <property type="term" value="C:membrane"/>
    <property type="evidence" value="ECO:0007669"/>
    <property type="project" value="TreeGrafter"/>
</dbReference>
<dbReference type="SUPFAM" id="SSF48403">
    <property type="entry name" value="Ankyrin repeat"/>
    <property type="match status" value="1"/>
</dbReference>
<dbReference type="Gene3D" id="1.25.40.20">
    <property type="entry name" value="Ankyrin repeat-containing domain"/>
    <property type="match status" value="1"/>
</dbReference>
<name>A0AAE0EA28_9ROSI</name>
<proteinExistence type="predicted"/>
<dbReference type="AlphaFoldDB" id="A0AAE0EA28"/>
<dbReference type="PANTHER" id="PTHR24177">
    <property type="entry name" value="CASKIN"/>
    <property type="match status" value="1"/>
</dbReference>
<dbReference type="EMBL" id="JANJYJ010000004">
    <property type="protein sequence ID" value="KAK3220207.1"/>
    <property type="molecule type" value="Genomic_DNA"/>
</dbReference>
<feature type="transmembrane region" description="Helical" evidence="2">
    <location>
        <begin position="590"/>
        <end position="609"/>
    </location>
</feature>
<keyword evidence="2" id="KW-0472">Membrane</keyword>
<dbReference type="SMART" id="SM00248">
    <property type="entry name" value="ANK"/>
    <property type="match status" value="5"/>
</dbReference>